<accession>A0A2N3PID1</accession>
<dbReference type="PROSITE" id="PS00681">
    <property type="entry name" value="CHAPERONINS_CPN10"/>
    <property type="match status" value="1"/>
</dbReference>
<dbReference type="GO" id="GO:0046872">
    <property type="term" value="F:metal ion binding"/>
    <property type="evidence" value="ECO:0007669"/>
    <property type="project" value="TreeGrafter"/>
</dbReference>
<dbReference type="SMART" id="SM00883">
    <property type="entry name" value="Cpn10"/>
    <property type="match status" value="1"/>
</dbReference>
<keyword evidence="3" id="KW-0963">Cytoplasm</keyword>
<dbReference type="PANTHER" id="PTHR10772">
    <property type="entry name" value="10 KDA HEAT SHOCK PROTEIN"/>
    <property type="match status" value="1"/>
</dbReference>
<dbReference type="EMBL" id="MBPK01000043">
    <property type="protein sequence ID" value="PKT80394.1"/>
    <property type="molecule type" value="Genomic_DNA"/>
</dbReference>
<evidence type="ECO:0000256" key="3">
    <source>
        <dbReference type="HAMAP-Rule" id="MF_00580"/>
    </source>
</evidence>
<dbReference type="InterPro" id="IPR018369">
    <property type="entry name" value="Chaprnonin_Cpn10_CS"/>
</dbReference>
<dbReference type="InterPro" id="IPR020818">
    <property type="entry name" value="Chaperonin_GroES"/>
</dbReference>
<dbReference type="Gene3D" id="2.30.33.40">
    <property type="entry name" value="GroES chaperonin"/>
    <property type="match status" value="1"/>
</dbReference>
<organism evidence="5 6">
    <name type="scientific">Helicobacter winghamensis</name>
    <dbReference type="NCBI Taxonomy" id="157268"/>
    <lineage>
        <taxon>Bacteria</taxon>
        <taxon>Pseudomonadati</taxon>
        <taxon>Campylobacterota</taxon>
        <taxon>Epsilonproteobacteria</taxon>
        <taxon>Campylobacterales</taxon>
        <taxon>Helicobacteraceae</taxon>
        <taxon>Helicobacter</taxon>
    </lineage>
</organism>
<dbReference type="PRINTS" id="PR00297">
    <property type="entry name" value="CHAPERONIN10"/>
</dbReference>
<comment type="subunit">
    <text evidence="3">Heptamer of 7 subunits arranged in a ring. Interacts with the chaperonin GroEL.</text>
</comment>
<dbReference type="OrthoDB" id="9806791at2"/>
<gene>
    <name evidence="3" type="primary">groES</name>
    <name evidence="3" type="synonym">groS</name>
    <name evidence="5" type="ORF">BCM31_03370</name>
</gene>
<reference evidence="5 6" key="1">
    <citation type="submission" date="2016-07" db="EMBL/GenBank/DDBJ databases">
        <title>Detection of Helicobacter winghamensis from caecal content of red fox (Vulpes vulpes).</title>
        <authorList>
            <person name="Zanoni R.G."/>
            <person name="Florio D."/>
            <person name="Caffara M."/>
            <person name="Renzi M."/>
            <person name="Parisi A."/>
            <person name="Pasquali F."/>
            <person name="Manfreda G."/>
        </authorList>
    </citation>
    <scope>NUCLEOTIDE SEQUENCE [LARGE SCALE GENOMIC DNA]</scope>
    <source>
        <strain evidence="5 6">295_13</strain>
    </source>
</reference>
<proteinExistence type="inferred from homology"/>
<dbReference type="GO" id="GO:0051082">
    <property type="term" value="F:unfolded protein binding"/>
    <property type="evidence" value="ECO:0007669"/>
    <property type="project" value="TreeGrafter"/>
</dbReference>
<dbReference type="InterPro" id="IPR011032">
    <property type="entry name" value="GroES-like_sf"/>
</dbReference>
<dbReference type="InterPro" id="IPR037124">
    <property type="entry name" value="Chaperonin_GroES_sf"/>
</dbReference>
<comment type="caution">
    <text evidence="5">The sequence shown here is derived from an EMBL/GenBank/DDBJ whole genome shotgun (WGS) entry which is preliminary data.</text>
</comment>
<evidence type="ECO:0000313" key="5">
    <source>
        <dbReference type="EMBL" id="PKT80394.1"/>
    </source>
</evidence>
<dbReference type="GO" id="GO:0005524">
    <property type="term" value="F:ATP binding"/>
    <property type="evidence" value="ECO:0007669"/>
    <property type="project" value="InterPro"/>
</dbReference>
<comment type="subcellular location">
    <subcellularLocation>
        <location evidence="3">Cytoplasm</location>
    </subcellularLocation>
</comment>
<dbReference type="GeneID" id="97290090"/>
<dbReference type="PANTHER" id="PTHR10772:SF58">
    <property type="entry name" value="CO-CHAPERONIN GROES"/>
    <property type="match status" value="1"/>
</dbReference>
<evidence type="ECO:0000256" key="2">
    <source>
        <dbReference type="ARBA" id="ARBA00023186"/>
    </source>
</evidence>
<dbReference type="Proteomes" id="UP000233350">
    <property type="component" value="Unassembled WGS sequence"/>
</dbReference>
<dbReference type="AlphaFoldDB" id="A0A2N3PID1"/>
<dbReference type="CDD" id="cd00320">
    <property type="entry name" value="cpn10"/>
    <property type="match status" value="1"/>
</dbReference>
<evidence type="ECO:0000313" key="6">
    <source>
        <dbReference type="Proteomes" id="UP000233350"/>
    </source>
</evidence>
<dbReference type="SUPFAM" id="SSF50129">
    <property type="entry name" value="GroES-like"/>
    <property type="match status" value="1"/>
</dbReference>
<evidence type="ECO:0000256" key="1">
    <source>
        <dbReference type="ARBA" id="ARBA00006975"/>
    </source>
</evidence>
<keyword evidence="6" id="KW-1185">Reference proteome</keyword>
<keyword evidence="2 3" id="KW-0143">Chaperone</keyword>
<comment type="similarity">
    <text evidence="1 3 4">Belongs to the GroES chaperonin family.</text>
</comment>
<dbReference type="NCBIfam" id="NF001537">
    <property type="entry name" value="PRK00364.3-3"/>
    <property type="match status" value="1"/>
</dbReference>
<comment type="function">
    <text evidence="3 4">Together with the chaperonin GroEL, plays an essential role in assisting protein folding. The GroEL-GroES system forms a nano-cage that allows encapsulation of the non-native substrate proteins and provides a physical environment optimized to promote and accelerate protein folding. GroES binds to the apical surface of the GroEL ring, thereby capping the opening of the GroEL channel.</text>
</comment>
<dbReference type="RefSeq" id="WP_006802539.1">
    <property type="nucleotide sequence ID" value="NZ_CABKOI010000020.1"/>
</dbReference>
<dbReference type="HAMAP" id="MF_00580">
    <property type="entry name" value="CH10"/>
    <property type="match status" value="1"/>
</dbReference>
<dbReference type="FunFam" id="2.30.33.40:FF:000001">
    <property type="entry name" value="10 kDa chaperonin"/>
    <property type="match status" value="1"/>
</dbReference>
<name>A0A2N3PID1_9HELI</name>
<dbReference type="Pfam" id="PF00166">
    <property type="entry name" value="Cpn10"/>
    <property type="match status" value="1"/>
</dbReference>
<dbReference type="NCBIfam" id="NF001531">
    <property type="entry name" value="PRK00364.2-2"/>
    <property type="match status" value="1"/>
</dbReference>
<dbReference type="STRING" id="556267.HWAG_00843"/>
<dbReference type="GO" id="GO:0044183">
    <property type="term" value="F:protein folding chaperone"/>
    <property type="evidence" value="ECO:0007669"/>
    <property type="project" value="InterPro"/>
</dbReference>
<dbReference type="GO" id="GO:0051087">
    <property type="term" value="F:protein-folding chaperone binding"/>
    <property type="evidence" value="ECO:0007669"/>
    <property type="project" value="TreeGrafter"/>
</dbReference>
<dbReference type="GO" id="GO:0005737">
    <property type="term" value="C:cytoplasm"/>
    <property type="evidence" value="ECO:0007669"/>
    <property type="project" value="UniProtKB-SubCell"/>
</dbReference>
<protein>
    <recommendedName>
        <fullName evidence="3">Co-chaperonin GroES</fullName>
    </recommendedName>
    <alternativeName>
        <fullName evidence="3">10 kDa chaperonin</fullName>
    </alternativeName>
    <alternativeName>
        <fullName evidence="3">Chaperonin-10</fullName>
        <shortName evidence="3">Cpn10</shortName>
    </alternativeName>
</protein>
<evidence type="ECO:0000256" key="4">
    <source>
        <dbReference type="RuleBase" id="RU000535"/>
    </source>
</evidence>
<sequence>MNFKPLGERVLVERLEENTTTASGIIIPDNAKEKPLEGIVKAIGTEVKEVSVNDKVVFGKYSGTEVKLDSKEYLILKLEDVLGVIA</sequence>